<protein>
    <recommendedName>
        <fullName evidence="3">Lipoprotein</fullName>
    </recommendedName>
</protein>
<accession>A0A1C0U6H1</accession>
<dbReference type="EMBL" id="LOMY01000039">
    <property type="protein sequence ID" value="OCQ53483.1"/>
    <property type="molecule type" value="Genomic_DNA"/>
</dbReference>
<evidence type="ECO:0008006" key="3">
    <source>
        <dbReference type="Google" id="ProtNLM"/>
    </source>
</evidence>
<evidence type="ECO:0000313" key="2">
    <source>
        <dbReference type="Proteomes" id="UP000093476"/>
    </source>
</evidence>
<organism evidence="1 2">
    <name type="scientific">Photorhabdus australis subsp. thailandensis</name>
    <dbReference type="NCBI Taxonomy" id="2805096"/>
    <lineage>
        <taxon>Bacteria</taxon>
        <taxon>Pseudomonadati</taxon>
        <taxon>Pseudomonadota</taxon>
        <taxon>Gammaproteobacteria</taxon>
        <taxon>Enterobacterales</taxon>
        <taxon>Morganellaceae</taxon>
        <taxon>Photorhabdus</taxon>
    </lineage>
</organism>
<dbReference type="RefSeq" id="WP_065822642.1">
    <property type="nucleotide sequence ID" value="NZ_CAWMQZ010000039.1"/>
</dbReference>
<proteinExistence type="predicted"/>
<dbReference type="PROSITE" id="PS51257">
    <property type="entry name" value="PROKAR_LIPOPROTEIN"/>
    <property type="match status" value="1"/>
</dbReference>
<dbReference type="AlphaFoldDB" id="A0A1C0U6H1"/>
<keyword evidence="2" id="KW-1185">Reference proteome</keyword>
<name>A0A1C0U6H1_9GAMM</name>
<sequence>MKSNFFFVSLFSLFISACYQKDLNRDLGPNGRLYPTGVVISDLGERFTDISNDFEIKQKWLRSNEESPDVFEVTIIGYVNSNQINSVEYTYTLYYVDGDFDIHNKTASWLCKSLKRSSKKEGCID</sequence>
<reference evidence="1 2" key="1">
    <citation type="submission" date="2015-12" db="EMBL/GenBank/DDBJ databases">
        <title>Genome comparisons provide insights into the role of secondary metabolites in the pathogenic phase of the Photorhabdus life cycle.</title>
        <authorList>
            <person name="Tobias N.J."/>
            <person name="Mishra B."/>
            <person name="Gupta D.K."/>
            <person name="Thines M."/>
            <person name="Stinear T.P."/>
            <person name="Bode H.B."/>
        </authorList>
    </citation>
    <scope>NUCLEOTIDE SEQUENCE [LARGE SCALE GENOMIC DNA]</scope>
    <source>
        <strain evidence="1 2">PB68.1</strain>
    </source>
</reference>
<dbReference type="Proteomes" id="UP000093476">
    <property type="component" value="Unassembled WGS sequence"/>
</dbReference>
<comment type="caution">
    <text evidence="1">The sequence shown here is derived from an EMBL/GenBank/DDBJ whole genome shotgun (WGS) entry which is preliminary data.</text>
</comment>
<gene>
    <name evidence="1" type="ORF">Ppb6_01370</name>
</gene>
<evidence type="ECO:0000313" key="1">
    <source>
        <dbReference type="EMBL" id="OCQ53483.1"/>
    </source>
</evidence>